<dbReference type="InParanoid" id="A0A5C3PLN2"/>
<sequence length="478" mass="53190">MTAGAQLSFLHFPQPLTSREVATNMDAAVIPVHERVPLDVIEVVLSHLDDVNTLRSCALVCSNFLPLARPYLFRGVVYRPAVPSRTFKDLLAFLATLPEPSGFLRAVTVDGTTRDGLRKLELSIEEIAGALAQLPTATRITLRALHLTHSVSAVASYPTPAPKPTRAVEMVKIQDCIIIRDAVPFRHFLSQFGRIDSLVLKRVVVNLTPSPNRMTALPPVEVQLGSVFISAVIGPSEVLMTMFDGFDAQASLLSISVVPHSGRADRHGLGDLLSPFRLVHTLSVNVLSLTGTLKWFIEGHGNSPPPKLKHLVLQGWDRPDLTTFYSLHTLVLYHTTTSMVKGEFATLLYSGILETNWRLLSNAPTSLRHIELRFQRYGPHWKDTIDDLWAIDDMVPSHVLWEVMDAGTLTRFPELVSFTCVLCDGGFIEQWGPIKELSATPRSIHSRQVEFDDYVAFLRDVFPRLHAAGRLRFKMSDV</sequence>
<evidence type="ECO:0008006" key="3">
    <source>
        <dbReference type="Google" id="ProtNLM"/>
    </source>
</evidence>
<name>A0A5C3PLN2_9APHY</name>
<dbReference type="Proteomes" id="UP000308197">
    <property type="component" value="Unassembled WGS sequence"/>
</dbReference>
<proteinExistence type="predicted"/>
<organism evidence="1 2">
    <name type="scientific">Polyporus arcularius HHB13444</name>
    <dbReference type="NCBI Taxonomy" id="1314778"/>
    <lineage>
        <taxon>Eukaryota</taxon>
        <taxon>Fungi</taxon>
        <taxon>Dikarya</taxon>
        <taxon>Basidiomycota</taxon>
        <taxon>Agaricomycotina</taxon>
        <taxon>Agaricomycetes</taxon>
        <taxon>Polyporales</taxon>
        <taxon>Polyporaceae</taxon>
        <taxon>Polyporus</taxon>
    </lineage>
</organism>
<protein>
    <recommendedName>
        <fullName evidence="3">F-box domain-containing protein</fullName>
    </recommendedName>
</protein>
<gene>
    <name evidence="1" type="ORF">K466DRAFT_384748</name>
</gene>
<reference evidence="1 2" key="1">
    <citation type="journal article" date="2019" name="Nat. Ecol. Evol.">
        <title>Megaphylogeny resolves global patterns of mushroom evolution.</title>
        <authorList>
            <person name="Varga T."/>
            <person name="Krizsan K."/>
            <person name="Foldi C."/>
            <person name="Dima B."/>
            <person name="Sanchez-Garcia M."/>
            <person name="Sanchez-Ramirez S."/>
            <person name="Szollosi G.J."/>
            <person name="Szarkandi J.G."/>
            <person name="Papp V."/>
            <person name="Albert L."/>
            <person name="Andreopoulos W."/>
            <person name="Angelini C."/>
            <person name="Antonin V."/>
            <person name="Barry K.W."/>
            <person name="Bougher N.L."/>
            <person name="Buchanan P."/>
            <person name="Buyck B."/>
            <person name="Bense V."/>
            <person name="Catcheside P."/>
            <person name="Chovatia M."/>
            <person name="Cooper J."/>
            <person name="Damon W."/>
            <person name="Desjardin D."/>
            <person name="Finy P."/>
            <person name="Geml J."/>
            <person name="Haridas S."/>
            <person name="Hughes K."/>
            <person name="Justo A."/>
            <person name="Karasinski D."/>
            <person name="Kautmanova I."/>
            <person name="Kiss B."/>
            <person name="Kocsube S."/>
            <person name="Kotiranta H."/>
            <person name="LaButti K.M."/>
            <person name="Lechner B.E."/>
            <person name="Liimatainen K."/>
            <person name="Lipzen A."/>
            <person name="Lukacs Z."/>
            <person name="Mihaltcheva S."/>
            <person name="Morgado L.N."/>
            <person name="Niskanen T."/>
            <person name="Noordeloos M.E."/>
            <person name="Ohm R.A."/>
            <person name="Ortiz-Santana B."/>
            <person name="Ovrebo C."/>
            <person name="Racz N."/>
            <person name="Riley R."/>
            <person name="Savchenko A."/>
            <person name="Shiryaev A."/>
            <person name="Soop K."/>
            <person name="Spirin V."/>
            <person name="Szebenyi C."/>
            <person name="Tomsovsky M."/>
            <person name="Tulloss R.E."/>
            <person name="Uehling J."/>
            <person name="Grigoriev I.V."/>
            <person name="Vagvolgyi C."/>
            <person name="Papp T."/>
            <person name="Martin F.M."/>
            <person name="Miettinen O."/>
            <person name="Hibbett D.S."/>
            <person name="Nagy L.G."/>
        </authorList>
    </citation>
    <scope>NUCLEOTIDE SEQUENCE [LARGE SCALE GENOMIC DNA]</scope>
    <source>
        <strain evidence="1 2">HHB13444</strain>
    </source>
</reference>
<dbReference type="AlphaFoldDB" id="A0A5C3PLN2"/>
<evidence type="ECO:0000313" key="2">
    <source>
        <dbReference type="Proteomes" id="UP000308197"/>
    </source>
</evidence>
<evidence type="ECO:0000313" key="1">
    <source>
        <dbReference type="EMBL" id="TFK90466.1"/>
    </source>
</evidence>
<dbReference type="InterPro" id="IPR036047">
    <property type="entry name" value="F-box-like_dom_sf"/>
</dbReference>
<accession>A0A5C3PLN2</accession>
<dbReference type="SUPFAM" id="SSF81383">
    <property type="entry name" value="F-box domain"/>
    <property type="match status" value="1"/>
</dbReference>
<dbReference type="EMBL" id="ML211045">
    <property type="protein sequence ID" value="TFK90466.1"/>
    <property type="molecule type" value="Genomic_DNA"/>
</dbReference>
<keyword evidence="2" id="KW-1185">Reference proteome</keyword>